<protein>
    <submittedName>
        <fullName evidence="1">Uncharacterized protein</fullName>
    </submittedName>
</protein>
<dbReference type="Proteomes" id="UP001180724">
    <property type="component" value="Unassembled WGS sequence"/>
</dbReference>
<organism evidence="1 2">
    <name type="scientific">Streptomyces lancefieldiae</name>
    <dbReference type="NCBI Taxonomy" id="3075520"/>
    <lineage>
        <taxon>Bacteria</taxon>
        <taxon>Bacillati</taxon>
        <taxon>Actinomycetota</taxon>
        <taxon>Actinomycetes</taxon>
        <taxon>Kitasatosporales</taxon>
        <taxon>Streptomycetaceae</taxon>
        <taxon>Streptomyces</taxon>
    </lineage>
</organism>
<sequence length="69" mass="7342">MVEVRVDGEVVERRHPGCAEAVGVQQEAARVIGGQAVDAVPFRRELQDIAVCHAGPPLHGRGEGVDFVV</sequence>
<evidence type="ECO:0000313" key="2">
    <source>
        <dbReference type="Proteomes" id="UP001180724"/>
    </source>
</evidence>
<accession>A0ABU3AWN6</accession>
<reference evidence="1" key="1">
    <citation type="submission" date="2024-05" db="EMBL/GenBank/DDBJ databases">
        <title>30 novel species of actinomycetes from the DSMZ collection.</title>
        <authorList>
            <person name="Nouioui I."/>
        </authorList>
    </citation>
    <scope>NUCLEOTIDE SEQUENCE</scope>
    <source>
        <strain evidence="1">DSM 40712</strain>
    </source>
</reference>
<comment type="caution">
    <text evidence="1">The sequence shown here is derived from an EMBL/GenBank/DDBJ whole genome shotgun (WGS) entry which is preliminary data.</text>
</comment>
<evidence type="ECO:0000313" key="1">
    <source>
        <dbReference type="EMBL" id="MDT0614607.1"/>
    </source>
</evidence>
<keyword evidence="2" id="KW-1185">Reference proteome</keyword>
<proteinExistence type="predicted"/>
<dbReference type="RefSeq" id="WP_311579903.1">
    <property type="nucleotide sequence ID" value="NZ_JAVRFH010000043.1"/>
</dbReference>
<gene>
    <name evidence="1" type="ORF">RM812_31020</name>
</gene>
<name>A0ABU3AWN6_9ACTN</name>
<dbReference type="EMBL" id="JAVRFH010000043">
    <property type="protein sequence ID" value="MDT0614607.1"/>
    <property type="molecule type" value="Genomic_DNA"/>
</dbReference>